<feature type="region of interest" description="Disordered" evidence="6">
    <location>
        <begin position="569"/>
        <end position="597"/>
    </location>
</feature>
<feature type="region of interest" description="Disordered" evidence="6">
    <location>
        <begin position="619"/>
        <end position="650"/>
    </location>
</feature>
<comment type="subcellular location">
    <subcellularLocation>
        <location evidence="4 5">Nucleus</location>
    </subcellularLocation>
</comment>
<accession>A0A1V2LRI8</accession>
<dbReference type="SUPFAM" id="SSF57667">
    <property type="entry name" value="beta-beta-alpha zinc fingers"/>
    <property type="match status" value="1"/>
</dbReference>
<dbReference type="GO" id="GO:0006260">
    <property type="term" value="P:DNA replication"/>
    <property type="evidence" value="ECO:0007669"/>
    <property type="project" value="TreeGrafter"/>
</dbReference>
<evidence type="ECO:0000256" key="2">
    <source>
        <dbReference type="ARBA" id="ARBA00023155"/>
    </source>
</evidence>
<dbReference type="SMART" id="SM00389">
    <property type="entry name" value="HOX"/>
    <property type="match status" value="1"/>
</dbReference>
<dbReference type="InterPro" id="IPR009057">
    <property type="entry name" value="Homeodomain-like_sf"/>
</dbReference>
<feature type="compositionally biased region" description="Polar residues" evidence="6">
    <location>
        <begin position="639"/>
        <end position="650"/>
    </location>
</feature>
<dbReference type="InterPro" id="IPR037321">
    <property type="entry name" value="KIN17-like"/>
</dbReference>
<dbReference type="Pfam" id="PF10357">
    <property type="entry name" value="WH_KIN17"/>
    <property type="match status" value="1"/>
</dbReference>
<dbReference type="PROSITE" id="PS50071">
    <property type="entry name" value="HOMEOBOX_2"/>
    <property type="match status" value="1"/>
</dbReference>
<feature type="DNA-binding region" description="Homeobox" evidence="4">
    <location>
        <begin position="447"/>
        <end position="506"/>
    </location>
</feature>
<comment type="caution">
    <text evidence="8">The sequence shown here is derived from an EMBL/GenBank/DDBJ whole genome shotgun (WGS) entry which is preliminary data.</text>
</comment>
<keyword evidence="1 4" id="KW-0238">DNA-binding</keyword>
<dbReference type="EMBL" id="MQVM01000005">
    <property type="protein sequence ID" value="ONH76037.1"/>
    <property type="molecule type" value="Genomic_DNA"/>
</dbReference>
<keyword evidence="2 4" id="KW-0371">Homeobox</keyword>
<dbReference type="InterPro" id="IPR038254">
    <property type="entry name" value="KIN17_WH-like_sf"/>
</dbReference>
<dbReference type="VEuPathDB" id="FungiDB:C5L36_0C07760"/>
<dbReference type="GO" id="GO:0005634">
    <property type="term" value="C:nucleus"/>
    <property type="evidence" value="ECO:0007669"/>
    <property type="project" value="UniProtKB-SubCell"/>
</dbReference>
<feature type="domain" description="Homeobox" evidence="7">
    <location>
        <begin position="445"/>
        <end position="505"/>
    </location>
</feature>
<evidence type="ECO:0000256" key="4">
    <source>
        <dbReference type="PROSITE-ProRule" id="PRU00108"/>
    </source>
</evidence>
<sequence>MAHTEKADKLYLAKARRRRGLQQTRFYCQLCRRQCLDQHGFALHAKSQSHMRNLEDKLAQHGGDAEKLLRTFSDEFERAFLLKLKSAHGEKLVGLNSCYQEYITDKDAVHLNATRWTSLTRFAIHLRDSGKCRLENVDNGSGEKWLIGYKREPTRREGEKQDLEKQELLEYIDEIVLDEDKVQDKITQDIPTGKVATLEPAPHDQLKDASPCSFCDLFAQSSDSLPSLPPKDIMSTHHQSVPSPLKVSLPPLSSILNSPRESSFKYSMINTPVSSTNAHSFNTSNTSILNYSLSYNNPRKSFPLPSIDHLTSPTLRRSMPIPLPSLSSNQNKSFLPVTPLKLKHQQSVPIFFNQSTPLVTKSNPLLDNDTSFTCSTPFKLKEKSKSESCIISPSMNTPKNLTLKLTNSTTNLKKRKASAEDKGFAFISHSQETFLSNEPDIDNARLARRKRRRTSPNELAILKNEFKLCSTPNKEKRIEIANRVDMTEKAVQIWFQNRRQALRKNKILQFEEVLNKDTKGNIDVKDSNEVKDNNKVKESEKSKEDTELVEVKQHEGFKELKETEVKNNLFRDDNKENVNSLPPSGVFQSTPTKKKPLNDITNHQECHTFKFRSTDCGLIQHNPSSSRRQKPTMRLKLKTNGNTPTSSSEKIYNSNLFQTIVVNQKE</sequence>
<dbReference type="VEuPathDB" id="FungiDB:C5L36_0C07770"/>
<gene>
    <name evidence="8" type="ORF">BOH78_1392</name>
</gene>
<organism evidence="8 9">
    <name type="scientific">Pichia kudriavzevii</name>
    <name type="common">Yeast</name>
    <name type="synonym">Issatchenkia orientalis</name>
    <dbReference type="NCBI Taxonomy" id="4909"/>
    <lineage>
        <taxon>Eukaryota</taxon>
        <taxon>Fungi</taxon>
        <taxon>Dikarya</taxon>
        <taxon>Ascomycota</taxon>
        <taxon>Saccharomycotina</taxon>
        <taxon>Pichiomycetes</taxon>
        <taxon>Pichiales</taxon>
        <taxon>Pichiaceae</taxon>
        <taxon>Pichia</taxon>
    </lineage>
</organism>
<name>A0A1V2LRI8_PICKU</name>
<dbReference type="InterPro" id="IPR036236">
    <property type="entry name" value="Znf_C2H2_sf"/>
</dbReference>
<dbReference type="Pfam" id="PF25095">
    <property type="entry name" value="C2H2-zf_KIN17"/>
    <property type="match status" value="1"/>
</dbReference>
<dbReference type="PROSITE" id="PS00027">
    <property type="entry name" value="HOMEOBOX_1"/>
    <property type="match status" value="1"/>
</dbReference>
<dbReference type="InterPro" id="IPR019447">
    <property type="entry name" value="DNA/RNA-bd_Kin17_WH-like_dom"/>
</dbReference>
<dbReference type="GO" id="GO:0006974">
    <property type="term" value="P:DNA damage response"/>
    <property type="evidence" value="ECO:0007669"/>
    <property type="project" value="TreeGrafter"/>
</dbReference>
<evidence type="ECO:0000256" key="6">
    <source>
        <dbReference type="SAM" id="MobiDB-lite"/>
    </source>
</evidence>
<dbReference type="GO" id="GO:0000981">
    <property type="term" value="F:DNA-binding transcription factor activity, RNA polymerase II-specific"/>
    <property type="evidence" value="ECO:0007669"/>
    <property type="project" value="InterPro"/>
</dbReference>
<evidence type="ECO:0000313" key="8">
    <source>
        <dbReference type="EMBL" id="ONH76037.1"/>
    </source>
</evidence>
<dbReference type="SUPFAM" id="SSF46689">
    <property type="entry name" value="Homeodomain-like"/>
    <property type="match status" value="1"/>
</dbReference>
<evidence type="ECO:0000256" key="3">
    <source>
        <dbReference type="ARBA" id="ARBA00023242"/>
    </source>
</evidence>
<evidence type="ECO:0000256" key="5">
    <source>
        <dbReference type="RuleBase" id="RU000682"/>
    </source>
</evidence>
<dbReference type="CDD" id="cd00086">
    <property type="entry name" value="homeodomain"/>
    <property type="match status" value="1"/>
</dbReference>
<dbReference type="InterPro" id="IPR001356">
    <property type="entry name" value="HD"/>
</dbReference>
<dbReference type="InterPro" id="IPR056767">
    <property type="entry name" value="C2H2-Znf_KIN17"/>
</dbReference>
<dbReference type="PANTHER" id="PTHR12805">
    <property type="entry name" value="KIN17 KIN, ANTIGENIC DETERMINANT OF RECA PROTEIN HOMOLOG"/>
    <property type="match status" value="1"/>
</dbReference>
<protein>
    <submittedName>
        <fullName evidence="8">Homeobox protein YOX1</fullName>
    </submittedName>
</protein>
<evidence type="ECO:0000259" key="7">
    <source>
        <dbReference type="PROSITE" id="PS50071"/>
    </source>
</evidence>
<dbReference type="Gene3D" id="1.10.10.2030">
    <property type="entry name" value="DNA/RNA-binding protein Kin17, conserved domain"/>
    <property type="match status" value="1"/>
</dbReference>
<feature type="compositionally biased region" description="Polar residues" evidence="6">
    <location>
        <begin position="577"/>
        <end position="591"/>
    </location>
</feature>
<dbReference type="SMART" id="SM01253">
    <property type="entry name" value="Kin17_mid"/>
    <property type="match status" value="1"/>
</dbReference>
<dbReference type="Proteomes" id="UP000189274">
    <property type="component" value="Unassembled WGS sequence"/>
</dbReference>
<proteinExistence type="predicted"/>
<dbReference type="PANTHER" id="PTHR12805:SF0">
    <property type="entry name" value="DNA_RNA-BINDING PROTEIN KIN17"/>
    <property type="match status" value="1"/>
</dbReference>
<dbReference type="Gene3D" id="1.10.10.60">
    <property type="entry name" value="Homeodomain-like"/>
    <property type="match status" value="1"/>
</dbReference>
<keyword evidence="3 4" id="KW-0539">Nucleus</keyword>
<dbReference type="AlphaFoldDB" id="A0A1V2LRI8"/>
<dbReference type="GO" id="GO:0003690">
    <property type="term" value="F:double-stranded DNA binding"/>
    <property type="evidence" value="ECO:0007669"/>
    <property type="project" value="TreeGrafter"/>
</dbReference>
<evidence type="ECO:0000313" key="9">
    <source>
        <dbReference type="Proteomes" id="UP000189274"/>
    </source>
</evidence>
<reference evidence="9" key="1">
    <citation type="journal article" date="2017" name="Genome Announc.">
        <title>Genome sequences of Cyberlindnera fabianii 65, Pichia kudriavzevii 129, and Saccharomyces cerevisiae 131 isolated from fermented masau fruits in Zimbabwe.</title>
        <authorList>
            <person name="van Rijswijck I.M.H."/>
            <person name="Derks M.F.L."/>
            <person name="Abee T."/>
            <person name="de Ridder D."/>
            <person name="Smid E.J."/>
        </authorList>
    </citation>
    <scope>NUCLEOTIDE SEQUENCE [LARGE SCALE GENOMIC DNA]</scope>
    <source>
        <strain evidence="9">129</strain>
    </source>
</reference>
<evidence type="ECO:0000256" key="1">
    <source>
        <dbReference type="ARBA" id="ARBA00023125"/>
    </source>
</evidence>
<dbReference type="Pfam" id="PF00046">
    <property type="entry name" value="Homeodomain"/>
    <property type="match status" value="1"/>
</dbReference>
<dbReference type="InterPro" id="IPR017970">
    <property type="entry name" value="Homeobox_CS"/>
</dbReference>
<feature type="compositionally biased region" description="Basic residues" evidence="6">
    <location>
        <begin position="627"/>
        <end position="637"/>
    </location>
</feature>